<evidence type="ECO:0000256" key="2">
    <source>
        <dbReference type="ARBA" id="ARBA00022692"/>
    </source>
</evidence>
<dbReference type="SUPFAM" id="SSF52540">
    <property type="entry name" value="P-loop containing nucleoside triphosphate hydrolases"/>
    <property type="match status" value="1"/>
</dbReference>
<dbReference type="Pfam" id="PF00664">
    <property type="entry name" value="ABC_membrane"/>
    <property type="match status" value="1"/>
</dbReference>
<dbReference type="InterPro" id="IPR017871">
    <property type="entry name" value="ABC_transporter-like_CS"/>
</dbReference>
<evidence type="ECO:0000256" key="7">
    <source>
        <dbReference type="SAM" id="SignalP"/>
    </source>
</evidence>
<dbReference type="InterPro" id="IPR011527">
    <property type="entry name" value="ABC1_TM_dom"/>
</dbReference>
<feature type="transmembrane region" description="Helical" evidence="6">
    <location>
        <begin position="353"/>
        <end position="373"/>
    </location>
</feature>
<dbReference type="OrthoDB" id="6500128at2759"/>
<evidence type="ECO:0000256" key="3">
    <source>
        <dbReference type="ARBA" id="ARBA00022989"/>
    </source>
</evidence>
<dbReference type="Pfam" id="PF00005">
    <property type="entry name" value="ABC_tran"/>
    <property type="match status" value="1"/>
</dbReference>
<dbReference type="GO" id="GO:0015421">
    <property type="term" value="F:ABC-type oligopeptide transporter activity"/>
    <property type="evidence" value="ECO:0007669"/>
    <property type="project" value="TreeGrafter"/>
</dbReference>
<evidence type="ECO:0000256" key="1">
    <source>
        <dbReference type="ARBA" id="ARBA00004141"/>
    </source>
</evidence>
<dbReference type="GO" id="GO:0090374">
    <property type="term" value="P:oligopeptide export from mitochondrion"/>
    <property type="evidence" value="ECO:0007669"/>
    <property type="project" value="TreeGrafter"/>
</dbReference>
<feature type="domain" description="ABC transporter" evidence="8">
    <location>
        <begin position="992"/>
        <end position="1305"/>
    </location>
</feature>
<dbReference type="PROSITE" id="PS50929">
    <property type="entry name" value="ABC_TM1F"/>
    <property type="match status" value="1"/>
</dbReference>
<keyword evidence="7" id="KW-0732">Signal</keyword>
<evidence type="ECO:0000256" key="6">
    <source>
        <dbReference type="SAM" id="Phobius"/>
    </source>
</evidence>
<feature type="transmembrane region" description="Helical" evidence="6">
    <location>
        <begin position="256"/>
        <end position="284"/>
    </location>
</feature>
<dbReference type="InterPro" id="IPR039421">
    <property type="entry name" value="Type_1_exporter"/>
</dbReference>
<sequence length="1307" mass="150164">MKFVLNWILLYLVACGISSKNAQHKREYTVRQKNGVRIPHPAKLYRQCRNKKRHFGNILQSFTDRKRVSKWERKNEKIGVTSRRVVSNRVSNNGALLHQVAFVHNGRLLNHGAPLTKTRFEPKRGRTRSHLGPIQVSSANKTIDNFVLPRDKQKSENKTEKSIFSSLFSQMREKSKHRNNILNDVSKLFKVIRESKHIFFVGFVLTIISSVVDLYIPIFLSKTITYVMNNSTIGTQTNHIPIVNSFLSQLKLNNPFYAYVSVSLLSLFLSCMRSHIFNICAYVSTNKLQNYLFRVLLHKHISYFKKRGKGELISRLNIDSSELIDIFTTNMIVLLRNVIKTVLSFYFLYKINVYLFVVSLFIVLTITNISIFFSSTYRTLAKEESNVVAYSNNVVEESIDNLSLINSFHTHSKEISKFNHSLDAIYTSRMKLGLLYIMEKFLIRLIDMITLVVTLILSKKTLKNNIQVDSRTAISSVMYMQNIIAQSCTIEQQYSRVQELIGNAEDIIKMIEKDSSRGNPSKFTSHKYTPLNLLNFLNLKNTIFKYSLIKKFQAIQKDAEYVATVVRPNYLKLFERNYNNLRKLLPHDKCGDLLPCFEDKPIESSTLGSVPDYVESNHQVGENRTNNPTYNGFHPSDPVPELTTPNVASDVKQTVEEPITMTKGQLQLVSPPLPPLTTTDHTLNRGEKTAPKIKKNKPQMNIQEIHSYIKNDHELIIKQKLDKKFIQFLKTKYKKNIIYLILKLFEERHQPVREELLFMLDNISSFKRLSVQDKKSILKMSNITNNTLYVILLTFLFYNYSKFYYKRKKRTPVNLLEKKTKMGLATSTLSKTLGSDCANDVDHVTVDGINMNDVLSDTTITEMQHDNAQNGGNNEDMPIDENNTVTNSGDKENLDDSLKHSELNTSTEIDDNGDTASNMHAAGGSDTNDDELLINKKLKKKKKKNLHNILPYIVQNAIKELEILKFIDENYKHINENLILDNVKDDKNGSSLIFENVDFYYAQFPKNKILSNINLNFTNKYTYGILCYNDSGKDDLSKLCTRLYTKTYGSILLDNENIENISKYILTRKISLVEEDTYLFSDSIIYNILYSYNCSTTANKYLSYFNYTFGLNKNSINSCVHLFPSDGDLVGVNDERLENKMKGTNSSSEGDPSPVDAETTQANYLSPQFKKCLMLYKEIIKVSKIVCIDDLISSYKDKFFHNINEKTLSGGQKQKISLARAIIKKPKILILDEAFSALDSANELKIFSGIKSYVPNSTIINLSHKITTIDRCDYIYVLKDGKIIEHGLRTKLKENKNSEYSKKMSEF</sequence>
<evidence type="ECO:0000259" key="9">
    <source>
        <dbReference type="PROSITE" id="PS50929"/>
    </source>
</evidence>
<feature type="transmembrane region" description="Helical" evidence="6">
    <location>
        <begin position="198"/>
        <end position="220"/>
    </location>
</feature>
<feature type="signal peptide" evidence="7">
    <location>
        <begin position="1"/>
        <end position="22"/>
    </location>
</feature>
<keyword evidence="11" id="KW-1185">Reference proteome</keyword>
<dbReference type="GO" id="GO:0016887">
    <property type="term" value="F:ATP hydrolysis activity"/>
    <property type="evidence" value="ECO:0007669"/>
    <property type="project" value="InterPro"/>
</dbReference>
<evidence type="ECO:0000256" key="5">
    <source>
        <dbReference type="SAM" id="MobiDB-lite"/>
    </source>
</evidence>
<dbReference type="GeneID" id="24270019"/>
<organism evidence="10 11">
    <name type="scientific">Plasmodium fragile</name>
    <dbReference type="NCBI Taxonomy" id="5857"/>
    <lineage>
        <taxon>Eukaryota</taxon>
        <taxon>Sar</taxon>
        <taxon>Alveolata</taxon>
        <taxon>Apicomplexa</taxon>
        <taxon>Aconoidasida</taxon>
        <taxon>Haemosporida</taxon>
        <taxon>Plasmodiidae</taxon>
        <taxon>Plasmodium</taxon>
        <taxon>Plasmodium (Plasmodium)</taxon>
    </lineage>
</organism>
<dbReference type="OMA" id="QSCTIEQ"/>
<feature type="compositionally biased region" description="Basic and acidic residues" evidence="5">
    <location>
        <begin position="889"/>
        <end position="902"/>
    </location>
</feature>
<evidence type="ECO:0008006" key="12">
    <source>
        <dbReference type="Google" id="ProtNLM"/>
    </source>
</evidence>
<dbReference type="GO" id="GO:0005524">
    <property type="term" value="F:ATP binding"/>
    <property type="evidence" value="ECO:0007669"/>
    <property type="project" value="InterPro"/>
</dbReference>
<feature type="domain" description="ABC transmembrane type-1" evidence="9">
    <location>
        <begin position="200"/>
        <end position="499"/>
    </location>
</feature>
<protein>
    <recommendedName>
        <fullName evidence="12">ABC transporter B family member 4</fullName>
    </recommendedName>
</protein>
<reference evidence="10 11" key="1">
    <citation type="submission" date="2014-03" db="EMBL/GenBank/DDBJ databases">
        <title>The Genome Sequence of Plasmodium fragile nilgiri.</title>
        <authorList>
            <consortium name="The Broad Institute Genomics Platform"/>
            <consortium name="The Broad Institute Genome Sequencing Center for Infectious Disease"/>
            <person name="Neafsey D."/>
            <person name="Duraisingh M."/>
            <person name="Young S.K."/>
            <person name="Zeng Q."/>
            <person name="Gargeya S."/>
            <person name="Abouelleil A."/>
            <person name="Alvarado L."/>
            <person name="Chapman S.B."/>
            <person name="Gainer-Dewar J."/>
            <person name="Goldberg J."/>
            <person name="Griggs A."/>
            <person name="Gujja S."/>
            <person name="Hansen M."/>
            <person name="Howarth C."/>
            <person name="Imamovic A."/>
            <person name="Larimer J."/>
            <person name="Pearson M."/>
            <person name="Poon T.W."/>
            <person name="Priest M."/>
            <person name="Roberts A."/>
            <person name="Saif S."/>
            <person name="Shea T."/>
            <person name="Sykes S."/>
            <person name="Wortman J."/>
            <person name="Nusbaum C."/>
            <person name="Birren B."/>
        </authorList>
    </citation>
    <scope>NUCLEOTIDE SEQUENCE [LARGE SCALE GENOMIC DNA]</scope>
    <source>
        <strain evidence="11">nilgiri</strain>
    </source>
</reference>
<dbReference type="PANTHER" id="PTHR43394">
    <property type="entry name" value="ATP-DEPENDENT PERMEASE MDL1, MITOCHONDRIAL"/>
    <property type="match status" value="1"/>
</dbReference>
<dbReference type="EMBL" id="KQ001716">
    <property type="protein sequence ID" value="KJP85674.1"/>
    <property type="molecule type" value="Genomic_DNA"/>
</dbReference>
<evidence type="ECO:0000313" key="11">
    <source>
        <dbReference type="Proteomes" id="UP000054561"/>
    </source>
</evidence>
<evidence type="ECO:0000256" key="4">
    <source>
        <dbReference type="ARBA" id="ARBA00023136"/>
    </source>
</evidence>
<keyword evidence="2 6" id="KW-0812">Transmembrane</keyword>
<feature type="region of interest" description="Disordered" evidence="5">
    <location>
        <begin position="865"/>
        <end position="928"/>
    </location>
</feature>
<dbReference type="InterPro" id="IPR027417">
    <property type="entry name" value="P-loop_NTPase"/>
</dbReference>
<dbReference type="PANTHER" id="PTHR43394:SF1">
    <property type="entry name" value="ATP-BINDING CASSETTE SUB-FAMILY B MEMBER 10, MITOCHONDRIAL"/>
    <property type="match status" value="1"/>
</dbReference>
<keyword evidence="4 6" id="KW-0472">Membrane</keyword>
<accession>A0A0D9QFA5</accession>
<comment type="subcellular location">
    <subcellularLocation>
        <location evidence="1">Membrane</location>
        <topology evidence="1">Multi-pass membrane protein</topology>
    </subcellularLocation>
</comment>
<dbReference type="Proteomes" id="UP000054561">
    <property type="component" value="Unassembled WGS sequence"/>
</dbReference>
<evidence type="ECO:0000313" key="10">
    <source>
        <dbReference type="EMBL" id="KJP85674.1"/>
    </source>
</evidence>
<proteinExistence type="predicted"/>
<dbReference type="RefSeq" id="XP_012337736.1">
    <property type="nucleotide sequence ID" value="XM_012482313.1"/>
</dbReference>
<keyword evidence="3 6" id="KW-1133">Transmembrane helix</keyword>
<dbReference type="GO" id="GO:0005743">
    <property type="term" value="C:mitochondrial inner membrane"/>
    <property type="evidence" value="ECO:0007669"/>
    <property type="project" value="TreeGrafter"/>
</dbReference>
<evidence type="ECO:0000259" key="8">
    <source>
        <dbReference type="PROSITE" id="PS50893"/>
    </source>
</evidence>
<dbReference type="InterPro" id="IPR036640">
    <property type="entry name" value="ABC1_TM_sf"/>
</dbReference>
<dbReference type="PROSITE" id="PS00211">
    <property type="entry name" value="ABC_TRANSPORTER_1"/>
    <property type="match status" value="1"/>
</dbReference>
<feature type="chain" id="PRO_5002343396" description="ABC transporter B family member 4" evidence="7">
    <location>
        <begin position="23"/>
        <end position="1307"/>
    </location>
</feature>
<dbReference type="InterPro" id="IPR003439">
    <property type="entry name" value="ABC_transporter-like_ATP-bd"/>
</dbReference>
<dbReference type="Gene3D" id="1.20.1560.10">
    <property type="entry name" value="ABC transporter type 1, transmembrane domain"/>
    <property type="match status" value="2"/>
</dbReference>
<dbReference type="PROSITE" id="PS50893">
    <property type="entry name" value="ABC_TRANSPORTER_2"/>
    <property type="match status" value="1"/>
</dbReference>
<dbReference type="SUPFAM" id="SSF90123">
    <property type="entry name" value="ABC transporter transmembrane region"/>
    <property type="match status" value="1"/>
</dbReference>
<dbReference type="VEuPathDB" id="PlasmoDB:AK88_04705"/>
<gene>
    <name evidence="10" type="ORF">AK88_04705</name>
</gene>
<name>A0A0D9QFA5_PLAFR</name>
<dbReference type="Gene3D" id="3.40.50.300">
    <property type="entry name" value="P-loop containing nucleotide triphosphate hydrolases"/>
    <property type="match status" value="2"/>
</dbReference>